<dbReference type="PANTHER" id="PTHR42760">
    <property type="entry name" value="SHORT-CHAIN DEHYDROGENASES/REDUCTASES FAMILY MEMBER"/>
    <property type="match status" value="1"/>
</dbReference>
<accession>A0ABV6MQX9</accession>
<dbReference type="InterPro" id="IPR020904">
    <property type="entry name" value="Sc_DH/Rdtase_CS"/>
</dbReference>
<sequence>MTKPDAVPADFRGIAAAPAEVDLAPRFPDLAGKLILVTGATTGIGAEIARQAARNEAVPLLIGRRKAELERVAVQIAEETGVRAPVVTADIGDDDAIQRIVAAAREVAAQIDVLVHCAGVFHYLPFADTDTALLDEMHRANVRGPFALTKAVLPHLSKNASIVFIGSNVSTMGYAYTSAYTATKGGVEALARCLAVELAPQGIRVNTVSPGLTKTDMTIRMREEPELERAARAVIPADRIGETREIAAATLFLCSASSSYVVGATLTVDGGHSAP</sequence>
<dbReference type="PRINTS" id="PR00081">
    <property type="entry name" value="GDHRDH"/>
</dbReference>
<dbReference type="InterPro" id="IPR036291">
    <property type="entry name" value="NAD(P)-bd_dom_sf"/>
</dbReference>
<comment type="similarity">
    <text evidence="1">Belongs to the short-chain dehydrogenases/reductases (SDR) family.</text>
</comment>
<evidence type="ECO:0000259" key="3">
    <source>
        <dbReference type="SMART" id="SM00822"/>
    </source>
</evidence>
<dbReference type="Gene3D" id="3.40.50.720">
    <property type="entry name" value="NAD(P)-binding Rossmann-like Domain"/>
    <property type="match status" value="1"/>
</dbReference>
<dbReference type="EC" id="1.1.1.-" evidence="4"/>
<evidence type="ECO:0000313" key="4">
    <source>
        <dbReference type="EMBL" id="MFC0542724.1"/>
    </source>
</evidence>
<dbReference type="PANTHER" id="PTHR42760:SF133">
    <property type="entry name" value="3-OXOACYL-[ACYL-CARRIER-PROTEIN] REDUCTASE"/>
    <property type="match status" value="1"/>
</dbReference>
<dbReference type="GO" id="GO:0016491">
    <property type="term" value="F:oxidoreductase activity"/>
    <property type="evidence" value="ECO:0007669"/>
    <property type="project" value="UniProtKB-KW"/>
</dbReference>
<evidence type="ECO:0000256" key="1">
    <source>
        <dbReference type="ARBA" id="ARBA00006484"/>
    </source>
</evidence>
<dbReference type="Proteomes" id="UP001589810">
    <property type="component" value="Unassembled WGS sequence"/>
</dbReference>
<dbReference type="SUPFAM" id="SSF51735">
    <property type="entry name" value="NAD(P)-binding Rossmann-fold domains"/>
    <property type="match status" value="1"/>
</dbReference>
<evidence type="ECO:0000256" key="2">
    <source>
        <dbReference type="ARBA" id="ARBA00023002"/>
    </source>
</evidence>
<proteinExistence type="inferred from homology"/>
<gene>
    <name evidence="4" type="ORF">ACFFH7_14600</name>
</gene>
<keyword evidence="5" id="KW-1185">Reference proteome</keyword>
<keyword evidence="2 4" id="KW-0560">Oxidoreductase</keyword>
<name>A0ABV6MQX9_9PSEU</name>
<dbReference type="InterPro" id="IPR002347">
    <property type="entry name" value="SDR_fam"/>
</dbReference>
<dbReference type="EMBL" id="JBHLUD010000004">
    <property type="protein sequence ID" value="MFC0542724.1"/>
    <property type="molecule type" value="Genomic_DNA"/>
</dbReference>
<dbReference type="Pfam" id="PF13561">
    <property type="entry name" value="adh_short_C2"/>
    <property type="match status" value="1"/>
</dbReference>
<reference evidence="4 5" key="1">
    <citation type="submission" date="2024-09" db="EMBL/GenBank/DDBJ databases">
        <authorList>
            <person name="Sun Q."/>
            <person name="Mori K."/>
        </authorList>
    </citation>
    <scope>NUCLEOTIDE SEQUENCE [LARGE SCALE GENOMIC DNA]</scope>
    <source>
        <strain evidence="4 5">TBRC 1432</strain>
    </source>
</reference>
<dbReference type="SMART" id="SM00822">
    <property type="entry name" value="PKS_KR"/>
    <property type="match status" value="1"/>
</dbReference>
<dbReference type="PRINTS" id="PR00080">
    <property type="entry name" value="SDRFAMILY"/>
</dbReference>
<dbReference type="CDD" id="cd05233">
    <property type="entry name" value="SDR_c"/>
    <property type="match status" value="1"/>
</dbReference>
<organism evidence="4 5">
    <name type="scientific">Kutzneria chonburiensis</name>
    <dbReference type="NCBI Taxonomy" id="1483604"/>
    <lineage>
        <taxon>Bacteria</taxon>
        <taxon>Bacillati</taxon>
        <taxon>Actinomycetota</taxon>
        <taxon>Actinomycetes</taxon>
        <taxon>Pseudonocardiales</taxon>
        <taxon>Pseudonocardiaceae</taxon>
        <taxon>Kutzneria</taxon>
    </lineage>
</organism>
<dbReference type="PROSITE" id="PS00061">
    <property type="entry name" value="ADH_SHORT"/>
    <property type="match status" value="1"/>
</dbReference>
<dbReference type="InterPro" id="IPR057326">
    <property type="entry name" value="KR_dom"/>
</dbReference>
<protein>
    <submittedName>
        <fullName evidence="4">SDR family NAD(P)-dependent oxidoreductase</fullName>
        <ecNumber evidence="4">1.1.1.-</ecNumber>
    </submittedName>
</protein>
<evidence type="ECO:0000313" key="5">
    <source>
        <dbReference type="Proteomes" id="UP001589810"/>
    </source>
</evidence>
<feature type="domain" description="Ketoreductase" evidence="3">
    <location>
        <begin position="33"/>
        <end position="211"/>
    </location>
</feature>
<dbReference type="RefSeq" id="WP_273941140.1">
    <property type="nucleotide sequence ID" value="NZ_CP097263.1"/>
</dbReference>
<comment type="caution">
    <text evidence="4">The sequence shown here is derived from an EMBL/GenBank/DDBJ whole genome shotgun (WGS) entry which is preliminary data.</text>
</comment>